<keyword evidence="2" id="KW-0812">Transmembrane</keyword>
<sequence length="185" mass="21923">MTYWFHLLIIKAGVGFKKKLIYIFYNIKKTIKLMPRQKVLEKQEDQKETQKEDQKEDQKETQKEKMFNHGETQTTEEKKKSSNGMLQTVYEYVKSATNTTIPVLKWLYFISKVYIIWITIHYISCQLYVHFCVPSGIMGYLISPLLVSSPHCKALRWAFYNGGNIIDNMWNYLGIWCSTQLLKIE</sequence>
<proteinExistence type="predicted"/>
<feature type="compositionally biased region" description="Basic and acidic residues" evidence="1">
    <location>
        <begin position="42"/>
        <end position="68"/>
    </location>
</feature>
<protein>
    <submittedName>
        <fullName evidence="3">Uncharacterized protein</fullName>
    </submittedName>
</protein>
<feature type="transmembrane region" description="Helical" evidence="2">
    <location>
        <begin position="128"/>
        <end position="147"/>
    </location>
</feature>
<name>A0A6C0BUX7_9ZZZZ</name>
<accession>A0A6C0BUX7</accession>
<evidence type="ECO:0000256" key="1">
    <source>
        <dbReference type="SAM" id="MobiDB-lite"/>
    </source>
</evidence>
<organism evidence="3">
    <name type="scientific">viral metagenome</name>
    <dbReference type="NCBI Taxonomy" id="1070528"/>
    <lineage>
        <taxon>unclassified sequences</taxon>
        <taxon>metagenomes</taxon>
        <taxon>organismal metagenomes</taxon>
    </lineage>
</organism>
<evidence type="ECO:0000313" key="3">
    <source>
        <dbReference type="EMBL" id="QHS96137.1"/>
    </source>
</evidence>
<keyword evidence="2" id="KW-0472">Membrane</keyword>
<feature type="transmembrane region" description="Helical" evidence="2">
    <location>
        <begin position="103"/>
        <end position="122"/>
    </location>
</feature>
<feature type="region of interest" description="Disordered" evidence="1">
    <location>
        <begin position="42"/>
        <end position="80"/>
    </location>
</feature>
<keyword evidence="2" id="KW-1133">Transmembrane helix</keyword>
<reference evidence="3" key="1">
    <citation type="journal article" date="2020" name="Nature">
        <title>Giant virus diversity and host interactions through global metagenomics.</title>
        <authorList>
            <person name="Schulz F."/>
            <person name="Roux S."/>
            <person name="Paez-Espino D."/>
            <person name="Jungbluth S."/>
            <person name="Walsh D.A."/>
            <person name="Denef V.J."/>
            <person name="McMahon K.D."/>
            <person name="Konstantinidis K.T."/>
            <person name="Eloe-Fadrosh E.A."/>
            <person name="Kyrpides N.C."/>
            <person name="Woyke T."/>
        </authorList>
    </citation>
    <scope>NUCLEOTIDE SEQUENCE</scope>
    <source>
        <strain evidence="3">GVMAG-M-3300019093-7</strain>
    </source>
</reference>
<evidence type="ECO:0000256" key="2">
    <source>
        <dbReference type="SAM" id="Phobius"/>
    </source>
</evidence>
<dbReference type="EMBL" id="MN739264">
    <property type="protein sequence ID" value="QHS96137.1"/>
    <property type="molecule type" value="Genomic_DNA"/>
</dbReference>
<dbReference type="AlphaFoldDB" id="A0A6C0BUX7"/>